<dbReference type="AlphaFoldDB" id="A0A1F6NLB0"/>
<protein>
    <submittedName>
        <fullName evidence="2">Uncharacterized protein</fullName>
    </submittedName>
</protein>
<evidence type="ECO:0000313" key="3">
    <source>
        <dbReference type="Proteomes" id="UP000177803"/>
    </source>
</evidence>
<dbReference type="Proteomes" id="UP000177803">
    <property type="component" value="Unassembled WGS sequence"/>
</dbReference>
<feature type="transmembrane region" description="Helical" evidence="1">
    <location>
        <begin position="6"/>
        <end position="27"/>
    </location>
</feature>
<name>A0A1F6NLB0_9BACT</name>
<keyword evidence="1" id="KW-0812">Transmembrane</keyword>
<keyword evidence="1" id="KW-1133">Transmembrane helix</keyword>
<keyword evidence="1" id="KW-0472">Membrane</keyword>
<dbReference type="EMBL" id="MFQR01000010">
    <property type="protein sequence ID" value="OGH84645.1"/>
    <property type="molecule type" value="Genomic_DNA"/>
</dbReference>
<organism evidence="2 3">
    <name type="scientific">Candidatus Magasanikbacteria bacterium RIFOXYA2_FULL_44_8</name>
    <dbReference type="NCBI Taxonomy" id="1798696"/>
    <lineage>
        <taxon>Bacteria</taxon>
        <taxon>Candidatus Magasanikiibacteriota</taxon>
    </lineage>
</organism>
<comment type="caution">
    <text evidence="2">The sequence shown here is derived from an EMBL/GenBank/DDBJ whole genome shotgun (WGS) entry which is preliminary data.</text>
</comment>
<proteinExistence type="predicted"/>
<sequence>MKQRYYLGLVLATPLLYISGTLLTISIKSAKRAQKIRLAFLSDCVVTCAFAVGTASQITAVIAAGLVDCLCDGFGNNAK</sequence>
<evidence type="ECO:0000256" key="1">
    <source>
        <dbReference type="SAM" id="Phobius"/>
    </source>
</evidence>
<accession>A0A1F6NLB0</accession>
<evidence type="ECO:0000313" key="2">
    <source>
        <dbReference type="EMBL" id="OGH84645.1"/>
    </source>
</evidence>
<gene>
    <name evidence="2" type="ORF">A2261_02045</name>
</gene>
<reference evidence="2 3" key="1">
    <citation type="journal article" date="2016" name="Nat. Commun.">
        <title>Thousands of microbial genomes shed light on interconnected biogeochemical processes in an aquifer system.</title>
        <authorList>
            <person name="Anantharaman K."/>
            <person name="Brown C.T."/>
            <person name="Hug L.A."/>
            <person name="Sharon I."/>
            <person name="Castelle C.J."/>
            <person name="Probst A.J."/>
            <person name="Thomas B.C."/>
            <person name="Singh A."/>
            <person name="Wilkins M.J."/>
            <person name="Karaoz U."/>
            <person name="Brodie E.L."/>
            <person name="Williams K.H."/>
            <person name="Hubbard S.S."/>
            <person name="Banfield J.F."/>
        </authorList>
    </citation>
    <scope>NUCLEOTIDE SEQUENCE [LARGE SCALE GENOMIC DNA]</scope>
</reference>